<dbReference type="Proteomes" id="UP000247973">
    <property type="component" value="Unassembled WGS sequence"/>
</dbReference>
<evidence type="ECO:0000313" key="3">
    <source>
        <dbReference type="Proteomes" id="UP000247973"/>
    </source>
</evidence>
<reference evidence="2 3" key="1">
    <citation type="submission" date="2018-03" db="EMBL/GenBank/DDBJ databases">
        <title>Genomic Encyclopedia of Archaeal and Bacterial Type Strains, Phase II (KMG-II): from individual species to whole genera.</title>
        <authorList>
            <person name="Goeker M."/>
        </authorList>
    </citation>
    <scope>NUCLEOTIDE SEQUENCE [LARGE SCALE GENOMIC DNA]</scope>
    <source>
        <strain evidence="2 3">DSM 100214</strain>
    </source>
</reference>
<evidence type="ECO:0000256" key="1">
    <source>
        <dbReference type="SAM" id="SignalP"/>
    </source>
</evidence>
<sequence>MLKQRRKSVIYIILITSIMISVFAACSSKTEANPDKANNPIVSVNQKTLYRADIDAAIPEGLSAADSTTAADTYIKMWINDELIYEKAKQNVTDQDRINELVENYRQSLTVFTYLEQLLKEELSKKISESELKDYYDKHPESFELESSLVKGLFLKIPRSSNEVNNFRQWYQSKAETAKEKIEKASFQNAVIYDYFYDRWVNFDDIATNIPTPIANVDQFVKTNKNFETQDSLYVYLLHIEEYALSGTTAPYEYAKPQITDILINKHRETFLKQIETDLYKKATDADEIKYYQKKENN</sequence>
<dbReference type="InterPro" id="IPR027304">
    <property type="entry name" value="Trigger_fact/SurA_dom_sf"/>
</dbReference>
<dbReference type="EMBL" id="QICL01000002">
    <property type="protein sequence ID" value="PXV68001.1"/>
    <property type="molecule type" value="Genomic_DNA"/>
</dbReference>
<protein>
    <recommendedName>
        <fullName evidence="4">Peptidyl-prolyl cis-trans isomerase</fullName>
    </recommendedName>
</protein>
<accession>A0A2V3PUL3</accession>
<keyword evidence="1" id="KW-0732">Signal</keyword>
<organism evidence="2 3">
    <name type="scientific">Dysgonomonas alginatilytica</name>
    <dbReference type="NCBI Taxonomy" id="1605892"/>
    <lineage>
        <taxon>Bacteria</taxon>
        <taxon>Pseudomonadati</taxon>
        <taxon>Bacteroidota</taxon>
        <taxon>Bacteroidia</taxon>
        <taxon>Bacteroidales</taxon>
        <taxon>Dysgonomonadaceae</taxon>
        <taxon>Dysgonomonas</taxon>
    </lineage>
</organism>
<name>A0A2V3PUL3_9BACT</name>
<dbReference type="SUPFAM" id="SSF109998">
    <property type="entry name" value="Triger factor/SurA peptide-binding domain-like"/>
    <property type="match status" value="1"/>
</dbReference>
<keyword evidence="3" id="KW-1185">Reference proteome</keyword>
<evidence type="ECO:0000313" key="2">
    <source>
        <dbReference type="EMBL" id="PXV68001.1"/>
    </source>
</evidence>
<comment type="caution">
    <text evidence="2">The sequence shown here is derived from an EMBL/GenBank/DDBJ whole genome shotgun (WGS) entry which is preliminary data.</text>
</comment>
<evidence type="ECO:0008006" key="4">
    <source>
        <dbReference type="Google" id="ProtNLM"/>
    </source>
</evidence>
<gene>
    <name evidence="2" type="ORF">CLV62_10231</name>
</gene>
<proteinExistence type="predicted"/>
<dbReference type="AlphaFoldDB" id="A0A2V3PUL3"/>
<dbReference type="PROSITE" id="PS51257">
    <property type="entry name" value="PROKAR_LIPOPROTEIN"/>
    <property type="match status" value="1"/>
</dbReference>
<feature type="signal peptide" evidence="1">
    <location>
        <begin position="1"/>
        <end position="24"/>
    </location>
</feature>
<feature type="chain" id="PRO_5016036843" description="Peptidyl-prolyl cis-trans isomerase" evidence="1">
    <location>
        <begin position="25"/>
        <end position="298"/>
    </location>
</feature>